<dbReference type="EMBL" id="JAPFFF010000014">
    <property type="protein sequence ID" value="KAK8870686.1"/>
    <property type="molecule type" value="Genomic_DNA"/>
</dbReference>
<dbReference type="InterPro" id="IPR007255">
    <property type="entry name" value="COG8"/>
</dbReference>
<keyword evidence="5" id="KW-0653">Protein transport</keyword>
<evidence type="ECO:0000256" key="1">
    <source>
        <dbReference type="ARBA" id="ARBA00004395"/>
    </source>
</evidence>
<name>A0ABR2IZF2_9EUKA</name>
<comment type="similarity">
    <text evidence="2">Belongs to the COG8 family.</text>
</comment>
<dbReference type="InterPro" id="IPR016159">
    <property type="entry name" value="Cullin_repeat-like_dom_sf"/>
</dbReference>
<keyword evidence="4" id="KW-0813">Transport</keyword>
<comment type="caution">
    <text evidence="9">The sequence shown here is derived from an EMBL/GenBank/DDBJ whole genome shotgun (WGS) entry which is preliminary data.</text>
</comment>
<protein>
    <recommendedName>
        <fullName evidence="3">Conserved oligomeric Golgi complex subunit 8</fullName>
    </recommendedName>
    <alternativeName>
        <fullName evidence="8">Component of oligomeric Golgi complex 8</fullName>
    </alternativeName>
</protein>
<dbReference type="PANTHER" id="PTHR21311">
    <property type="entry name" value="CONSERVED OLIGOMERIC GOLGI COMPLEX COMPONENT 8"/>
    <property type="match status" value="1"/>
</dbReference>
<dbReference type="Pfam" id="PF04124">
    <property type="entry name" value="Dor1"/>
    <property type="match status" value="1"/>
</dbReference>
<dbReference type="PANTHER" id="PTHR21311:SF0">
    <property type="entry name" value="CONSERVED OLIGOMERIC GOLGI COMPLEX SUBUNIT 8"/>
    <property type="match status" value="1"/>
</dbReference>
<accession>A0ABR2IZF2</accession>
<gene>
    <name evidence="9" type="ORF">M9Y10_008573</name>
</gene>
<evidence type="ECO:0000256" key="7">
    <source>
        <dbReference type="ARBA" id="ARBA00023136"/>
    </source>
</evidence>
<evidence type="ECO:0000256" key="3">
    <source>
        <dbReference type="ARBA" id="ARBA00020983"/>
    </source>
</evidence>
<dbReference type="SUPFAM" id="SSF74788">
    <property type="entry name" value="Cullin repeat-like"/>
    <property type="match status" value="1"/>
</dbReference>
<proteinExistence type="inferred from homology"/>
<keyword evidence="6" id="KW-0333">Golgi apparatus</keyword>
<evidence type="ECO:0000256" key="5">
    <source>
        <dbReference type="ARBA" id="ARBA00022927"/>
    </source>
</evidence>
<evidence type="ECO:0000256" key="8">
    <source>
        <dbReference type="ARBA" id="ARBA00031347"/>
    </source>
</evidence>
<evidence type="ECO:0000256" key="2">
    <source>
        <dbReference type="ARBA" id="ARBA00006419"/>
    </source>
</evidence>
<dbReference type="Proteomes" id="UP001470230">
    <property type="component" value="Unassembled WGS sequence"/>
</dbReference>
<evidence type="ECO:0000313" key="9">
    <source>
        <dbReference type="EMBL" id="KAK8870686.1"/>
    </source>
</evidence>
<keyword evidence="10" id="KW-1185">Reference proteome</keyword>
<keyword evidence="7" id="KW-0472">Membrane</keyword>
<reference evidence="9 10" key="1">
    <citation type="submission" date="2024-04" db="EMBL/GenBank/DDBJ databases">
        <title>Tritrichomonas musculus Genome.</title>
        <authorList>
            <person name="Alves-Ferreira E."/>
            <person name="Grigg M."/>
            <person name="Lorenzi H."/>
            <person name="Galac M."/>
        </authorList>
    </citation>
    <scope>NUCLEOTIDE SEQUENCE [LARGE SCALE GENOMIC DNA]</scope>
    <source>
        <strain evidence="9 10">EAF2021</strain>
    </source>
</reference>
<comment type="subcellular location">
    <subcellularLocation>
        <location evidence="1">Golgi apparatus membrane</location>
        <topology evidence="1">Peripheral membrane protein</topology>
    </subcellularLocation>
</comment>
<evidence type="ECO:0000313" key="10">
    <source>
        <dbReference type="Proteomes" id="UP001470230"/>
    </source>
</evidence>
<sequence>MDSDFSSYSFEVLLNEPSRLEKSISLLKDQFDESMTSNYDFFIKTCENATTITDDLEACSENIAKLSSSISSSIDLCSDLCLTAQNTVNSNSKISSAFRHLPQITDILNIPQLMRTCRISSFYEEALQLYQAIDRFARQYPGIASIQSTLEEAQSVKNDVAQTLIDSFSKKLKLTDALSAVTLLRRSGIHTEGELRLAFVNGRRKKLQQKIENLNFISPLSYFENFTKHYRSALYKICNLYRALFNNNATSLPNIDGVGDSNNKDDDDDLTLHLAFQQESQNYCNELKKILEQITDVNDARLAMQSALYFMNSLGKLGFDFCPLVEYEFRQSKWGKKNQ</sequence>
<evidence type="ECO:0000256" key="6">
    <source>
        <dbReference type="ARBA" id="ARBA00023034"/>
    </source>
</evidence>
<organism evidence="9 10">
    <name type="scientific">Tritrichomonas musculus</name>
    <dbReference type="NCBI Taxonomy" id="1915356"/>
    <lineage>
        <taxon>Eukaryota</taxon>
        <taxon>Metamonada</taxon>
        <taxon>Parabasalia</taxon>
        <taxon>Tritrichomonadida</taxon>
        <taxon>Tritrichomonadidae</taxon>
        <taxon>Tritrichomonas</taxon>
    </lineage>
</organism>
<evidence type="ECO:0000256" key="4">
    <source>
        <dbReference type="ARBA" id="ARBA00022448"/>
    </source>
</evidence>